<dbReference type="STRING" id="57577.A0A2K3LQZ6"/>
<dbReference type="PROSITE" id="PS01036">
    <property type="entry name" value="HSP70_3"/>
    <property type="match status" value="1"/>
</dbReference>
<dbReference type="InterPro" id="IPR013126">
    <property type="entry name" value="Hsp_70_fam"/>
</dbReference>
<dbReference type="InterPro" id="IPR029048">
    <property type="entry name" value="HSP70_C_sf"/>
</dbReference>
<evidence type="ECO:0000256" key="2">
    <source>
        <dbReference type="ARBA" id="ARBA00022840"/>
    </source>
</evidence>
<comment type="caution">
    <text evidence="3">The sequence shown here is derived from an EMBL/GenBank/DDBJ whole genome shotgun (WGS) entry which is preliminary data.</text>
</comment>
<dbReference type="AlphaFoldDB" id="A0A2K3LQZ6"/>
<name>A0A2K3LQZ6_TRIPR</name>
<dbReference type="Pfam" id="PF00012">
    <property type="entry name" value="HSP70"/>
    <property type="match status" value="1"/>
</dbReference>
<dbReference type="ExpressionAtlas" id="A0A2K3LQZ6">
    <property type="expression patterns" value="baseline"/>
</dbReference>
<dbReference type="Gene3D" id="2.60.34.10">
    <property type="entry name" value="Substrate Binding Domain Of DNAk, Chain A, domain 1"/>
    <property type="match status" value="1"/>
</dbReference>
<dbReference type="Gene3D" id="3.30.420.40">
    <property type="match status" value="2"/>
</dbReference>
<dbReference type="PRINTS" id="PR00301">
    <property type="entry name" value="HEATSHOCK70"/>
</dbReference>
<reference evidence="3 4" key="2">
    <citation type="journal article" date="2017" name="Front. Plant Sci.">
        <title>Gene Classification and Mining of Molecular Markers Useful in Red Clover (Trifolium pratense) Breeding.</title>
        <authorList>
            <person name="Istvanek J."/>
            <person name="Dluhosova J."/>
            <person name="Dluhos P."/>
            <person name="Patkova L."/>
            <person name="Nedelnik J."/>
            <person name="Repkova J."/>
        </authorList>
    </citation>
    <scope>NUCLEOTIDE SEQUENCE [LARGE SCALE GENOMIC DNA]</scope>
    <source>
        <strain evidence="4">cv. Tatra</strain>
        <tissue evidence="3">Young leaves</tissue>
    </source>
</reference>
<sequence>GHPWVQVGGVTPDKPLDSAVLSRLKQFSAMKKLKKIAIRVSIRYSIHDVVLVGGSSRIPKVQELLQEFFKGKELCQSINPDEAVAYGAAVQAAMLCDGFKNVPNLVLRDVTPLSLGMNTTGDMEFFITKNTSIPFKKTEIFGTVIDNQSGAKIRVYEGERARASDNNLLGSFELFGPPRARRGHPVEVCFTIDENGILIVSAYEKSTGSRNSITITNDKERLSSQEIKKMIREGENYRVEDEKFLRKANVMNALDSCVYKIKNALVKKEVKVKLSSKEKDQIDRAITKAINLLDSAQQREIDVLENHLEELESSIIQQIIGRYV</sequence>
<dbReference type="SUPFAM" id="SSF53067">
    <property type="entry name" value="Actin-like ATPase domain"/>
    <property type="match status" value="1"/>
</dbReference>
<dbReference type="GO" id="GO:0140662">
    <property type="term" value="F:ATP-dependent protein folding chaperone"/>
    <property type="evidence" value="ECO:0007669"/>
    <property type="project" value="InterPro"/>
</dbReference>
<dbReference type="GO" id="GO:0005524">
    <property type="term" value="F:ATP binding"/>
    <property type="evidence" value="ECO:0007669"/>
    <property type="project" value="UniProtKB-KW"/>
</dbReference>
<dbReference type="InterPro" id="IPR029047">
    <property type="entry name" value="HSP70_peptide-bd_sf"/>
</dbReference>
<proteinExistence type="predicted"/>
<feature type="non-terminal residue" evidence="3">
    <location>
        <position position="1"/>
    </location>
</feature>
<dbReference type="SUPFAM" id="SSF100934">
    <property type="entry name" value="Heat shock protein 70kD (HSP70), C-terminal subdomain"/>
    <property type="match status" value="1"/>
</dbReference>
<keyword evidence="1" id="KW-0547">Nucleotide-binding</keyword>
<dbReference type="InterPro" id="IPR043129">
    <property type="entry name" value="ATPase_NBD"/>
</dbReference>
<accession>A0A2K3LQZ6</accession>
<evidence type="ECO:0000256" key="1">
    <source>
        <dbReference type="ARBA" id="ARBA00022741"/>
    </source>
</evidence>
<dbReference type="Gene3D" id="1.20.1270.10">
    <property type="match status" value="1"/>
</dbReference>
<dbReference type="Proteomes" id="UP000236291">
    <property type="component" value="Unassembled WGS sequence"/>
</dbReference>
<dbReference type="PANTHER" id="PTHR19375">
    <property type="entry name" value="HEAT SHOCK PROTEIN 70KDA"/>
    <property type="match status" value="1"/>
</dbReference>
<evidence type="ECO:0000313" key="3">
    <source>
        <dbReference type="EMBL" id="PNX80951.1"/>
    </source>
</evidence>
<dbReference type="SUPFAM" id="SSF100920">
    <property type="entry name" value="Heat shock protein 70kD (HSP70), peptide-binding domain"/>
    <property type="match status" value="1"/>
</dbReference>
<organism evidence="3 4">
    <name type="scientific">Trifolium pratense</name>
    <name type="common">Red clover</name>
    <dbReference type="NCBI Taxonomy" id="57577"/>
    <lineage>
        <taxon>Eukaryota</taxon>
        <taxon>Viridiplantae</taxon>
        <taxon>Streptophyta</taxon>
        <taxon>Embryophyta</taxon>
        <taxon>Tracheophyta</taxon>
        <taxon>Spermatophyta</taxon>
        <taxon>Magnoliopsida</taxon>
        <taxon>eudicotyledons</taxon>
        <taxon>Gunneridae</taxon>
        <taxon>Pentapetalae</taxon>
        <taxon>rosids</taxon>
        <taxon>fabids</taxon>
        <taxon>Fabales</taxon>
        <taxon>Fabaceae</taxon>
        <taxon>Papilionoideae</taxon>
        <taxon>50 kb inversion clade</taxon>
        <taxon>NPAAA clade</taxon>
        <taxon>Hologalegina</taxon>
        <taxon>IRL clade</taxon>
        <taxon>Trifolieae</taxon>
        <taxon>Trifolium</taxon>
    </lineage>
</organism>
<dbReference type="EMBL" id="ASHM01038940">
    <property type="protein sequence ID" value="PNX80951.1"/>
    <property type="molecule type" value="Genomic_DNA"/>
</dbReference>
<gene>
    <name evidence="3" type="ORF">L195_g036965</name>
</gene>
<keyword evidence="3" id="KW-0346">Stress response</keyword>
<protein>
    <submittedName>
        <fullName evidence="3">Heat shock protein 70 kDa</fullName>
    </submittedName>
</protein>
<dbReference type="InterPro" id="IPR018181">
    <property type="entry name" value="Heat_shock_70_CS"/>
</dbReference>
<reference evidence="3 4" key="1">
    <citation type="journal article" date="2014" name="Am. J. Bot.">
        <title>Genome assembly and annotation for red clover (Trifolium pratense; Fabaceae).</title>
        <authorList>
            <person name="Istvanek J."/>
            <person name="Jaros M."/>
            <person name="Krenek A."/>
            <person name="Repkova J."/>
        </authorList>
    </citation>
    <scope>NUCLEOTIDE SEQUENCE [LARGE SCALE GENOMIC DNA]</scope>
    <source>
        <strain evidence="4">cv. Tatra</strain>
        <tissue evidence="3">Young leaves</tissue>
    </source>
</reference>
<evidence type="ECO:0000313" key="4">
    <source>
        <dbReference type="Proteomes" id="UP000236291"/>
    </source>
</evidence>
<keyword evidence="2" id="KW-0067">ATP-binding</keyword>